<evidence type="ECO:0000313" key="1">
    <source>
        <dbReference type="EMBL" id="EOG24057.1"/>
    </source>
</evidence>
<sequence>MAILIIDEGIQGEKYVDLTTDEMRNEVLKALDDRIIQVEISKTPLQKSNEE</sequence>
<reference evidence="1 2" key="1">
    <citation type="submission" date="2013-02" db="EMBL/GenBank/DDBJ databases">
        <title>The Genome Sequence of Enterococcus faecium VRE_84.</title>
        <authorList>
            <consortium name="The Broad Institute Genome Sequencing Platform"/>
            <consortium name="The Broad Institute Genome Sequencing Center for Infectious Disease"/>
            <person name="Earl A.M."/>
            <person name="Gilmore M.S."/>
            <person name="Lebreton F."/>
            <person name="Hammerum A.M."/>
            <person name="Jensen L.B."/>
            <person name="Guardabassi L."/>
            <person name="Walker B."/>
            <person name="Young S.K."/>
            <person name="Zeng Q."/>
            <person name="Gargeya S."/>
            <person name="Fitzgerald M."/>
            <person name="Haas B."/>
            <person name="Abouelleil A."/>
            <person name="Alvarado L."/>
            <person name="Arachchi H.M."/>
            <person name="Berlin A.M."/>
            <person name="Chapman S.B."/>
            <person name="Dewar J."/>
            <person name="Goldberg J."/>
            <person name="Griggs A."/>
            <person name="Gujja S."/>
            <person name="Hansen M."/>
            <person name="Howarth C."/>
            <person name="Imamovic A."/>
            <person name="Larimer J."/>
            <person name="McCowan C."/>
            <person name="Murphy C."/>
            <person name="Neiman D."/>
            <person name="Pearson M."/>
            <person name="Priest M."/>
            <person name="Roberts A."/>
            <person name="Saif S."/>
            <person name="Shea T."/>
            <person name="Sisk P."/>
            <person name="Sykes S."/>
            <person name="Wortman J."/>
            <person name="Nusbaum C."/>
            <person name="Birren B."/>
        </authorList>
    </citation>
    <scope>NUCLEOTIDE SEQUENCE [LARGE SCALE GENOMIC DNA]</scope>
    <source>
        <strain evidence="1 2">VRE 84</strain>
    </source>
</reference>
<comment type="caution">
    <text evidence="1">The sequence shown here is derived from an EMBL/GenBank/DDBJ whole genome shotgun (WGS) entry which is preliminary data.</text>
</comment>
<gene>
    <name evidence="1" type="ORF">SMG_02155</name>
</gene>
<accession>A0A829F4F9</accession>
<dbReference type="RefSeq" id="WP_010729716.1">
    <property type="nucleotide sequence ID" value="NZ_KB948134.1"/>
</dbReference>
<organism evidence="1 2">
    <name type="scientific">Enterococcus faecium EnGen0180</name>
    <dbReference type="NCBI Taxonomy" id="1157475"/>
    <lineage>
        <taxon>Bacteria</taxon>
        <taxon>Bacillati</taxon>
        <taxon>Bacillota</taxon>
        <taxon>Bacilli</taxon>
        <taxon>Lactobacillales</taxon>
        <taxon>Enterococcaceae</taxon>
        <taxon>Enterococcus</taxon>
    </lineage>
</organism>
<protein>
    <submittedName>
        <fullName evidence="1">Uncharacterized protein</fullName>
    </submittedName>
</protein>
<proteinExistence type="predicted"/>
<dbReference type="Proteomes" id="UP000013834">
    <property type="component" value="Unassembled WGS sequence"/>
</dbReference>
<dbReference type="EMBL" id="AIVF01000036">
    <property type="protein sequence ID" value="EOG24057.1"/>
    <property type="molecule type" value="Genomic_DNA"/>
</dbReference>
<evidence type="ECO:0000313" key="2">
    <source>
        <dbReference type="Proteomes" id="UP000013834"/>
    </source>
</evidence>
<dbReference type="AlphaFoldDB" id="A0A829F4F9"/>
<name>A0A829F4F9_ENTFC</name>